<evidence type="ECO:0000259" key="1">
    <source>
        <dbReference type="Pfam" id="PF00156"/>
    </source>
</evidence>
<dbReference type="EC" id="2.4.2.7" evidence="3"/>
<dbReference type="AlphaFoldDB" id="A0A060UZH1"/>
<dbReference type="InterPro" id="IPR000836">
    <property type="entry name" value="PRTase_dom"/>
</dbReference>
<reference evidence="4 5" key="3">
    <citation type="submission" date="2017-03" db="EMBL/GenBank/DDBJ databases">
        <authorList>
            <person name="Regsiter A."/>
            <person name="William W."/>
        </authorList>
    </citation>
    <scope>NUCLEOTIDE SEQUENCE [LARGE SCALE GENOMIC DNA]</scope>
    <source>
        <strain evidence="4">PRJEB5721</strain>
    </source>
</reference>
<organism evidence="2">
    <name type="scientific">Acidithiobacillus ferrivorans</name>
    <dbReference type="NCBI Taxonomy" id="160808"/>
    <lineage>
        <taxon>Bacteria</taxon>
        <taxon>Pseudomonadati</taxon>
        <taxon>Pseudomonadota</taxon>
        <taxon>Acidithiobacillia</taxon>
        <taxon>Acidithiobacillales</taxon>
        <taxon>Acidithiobacillaceae</taxon>
        <taxon>Acidithiobacillus</taxon>
    </lineage>
</organism>
<keyword evidence="5" id="KW-1185">Reference proteome</keyword>
<dbReference type="Proteomes" id="UP000595420">
    <property type="component" value="Chromosome"/>
</dbReference>
<reference evidence="3 6" key="4">
    <citation type="submission" date="2020-07" db="EMBL/GenBank/DDBJ databases">
        <title>Complete genome sequence analysis of Acidithiobacillus ferrivorans XJFY6S-08 reveals extreme environmental adaptation to alpine acid mine drainage.</title>
        <authorList>
            <person name="Yan L."/>
            <person name="Ni Y."/>
        </authorList>
    </citation>
    <scope>NUCLEOTIDE SEQUENCE [LARGE SCALE GENOMIC DNA]</scope>
    <source>
        <strain evidence="3 6">XJFY6S-08</strain>
    </source>
</reference>
<protein>
    <submittedName>
        <fullName evidence="2 3">Phosphoribosyltransferase</fullName>
        <ecNumber evidence="3">2.4.2.7</ecNumber>
    </submittedName>
</protein>
<dbReference type="Gene3D" id="3.40.50.2020">
    <property type="match status" value="1"/>
</dbReference>
<dbReference type="EMBL" id="LT841305">
    <property type="protein sequence ID" value="SMH65410.1"/>
    <property type="molecule type" value="Genomic_DNA"/>
</dbReference>
<dbReference type="EMBL" id="CP059488">
    <property type="protein sequence ID" value="QQD73553.1"/>
    <property type="molecule type" value="Genomic_DNA"/>
</dbReference>
<dbReference type="RefSeq" id="WP_035195117.1">
    <property type="nucleotide sequence ID" value="NZ_CCCS020000057.1"/>
</dbReference>
<reference evidence="2" key="2">
    <citation type="submission" date="2014-07" db="EMBL/GenBank/DDBJ databases">
        <title>Initial genome analysis of the psychrotolerant acidophile Acidithiobacillus ferrivorans CF27: insights into iron and sulfur oxidation pathways and into biofilm formation.</title>
        <authorList>
            <person name="Talla E."/>
            <person name="Hedrich S."/>
            <person name="Mangenot S."/>
            <person name="Ji B."/>
            <person name="Johnson D.B."/>
            <person name="Barbe V."/>
            <person name="Bonnefoy V."/>
        </authorList>
    </citation>
    <scope>NUCLEOTIDE SEQUENCE [LARGE SCALE GENOMIC DNA]</scope>
    <source>
        <strain evidence="2">CF27</strain>
    </source>
</reference>
<dbReference type="CDD" id="cd06223">
    <property type="entry name" value="PRTases_typeI"/>
    <property type="match status" value="1"/>
</dbReference>
<dbReference type="InterPro" id="IPR029057">
    <property type="entry name" value="PRTase-like"/>
</dbReference>
<evidence type="ECO:0000313" key="5">
    <source>
        <dbReference type="Proteomes" id="UP000193925"/>
    </source>
</evidence>
<dbReference type="NCBIfam" id="NF005592">
    <property type="entry name" value="PRK07322.1"/>
    <property type="match status" value="1"/>
</dbReference>
<keyword evidence="2" id="KW-0328">Glycosyltransferase</keyword>
<proteinExistence type="predicted"/>
<evidence type="ECO:0000313" key="6">
    <source>
        <dbReference type="Proteomes" id="UP000595420"/>
    </source>
</evidence>
<dbReference type="SUPFAM" id="SSF53271">
    <property type="entry name" value="PRTase-like"/>
    <property type="match status" value="1"/>
</dbReference>
<reference evidence="2" key="1">
    <citation type="submission" date="2014-03" db="EMBL/GenBank/DDBJ databases">
        <authorList>
            <person name="Genoscope - CEA"/>
        </authorList>
    </citation>
    <scope>NUCLEOTIDE SEQUENCE [LARGE SCALE GENOMIC DNA]</scope>
    <source>
        <strain evidence="2">CF27</strain>
    </source>
</reference>
<dbReference type="Pfam" id="PF00156">
    <property type="entry name" value="Pribosyltran"/>
    <property type="match status" value="1"/>
</dbReference>
<dbReference type="Proteomes" id="UP000193925">
    <property type="component" value="Chromosome AFERRI"/>
</dbReference>
<evidence type="ECO:0000313" key="2">
    <source>
        <dbReference type="EMBL" id="CDQ11854.1"/>
    </source>
</evidence>
<sequence length="189" mass="20167">MTHPDSHNSTYPLNINGVQRHLPLFKVQPDLAIAVLNILGDTELTEAAAHALNGRMAELSYDVIVTAEAKSIPLAYALSVHSGRPYIVLRKNYKSYMGEALSTETLSITTGKPQTLYLDAKDRAVINGKLVVLVDDVVSTGSTLAAMRALMAEAEAEIAAVAAICTEGDAAQWSEVIALAHLPIFPLSA</sequence>
<dbReference type="PANTHER" id="PTHR43218:SF1">
    <property type="entry name" value="PHOSPHORIBOSYLTRANSFERASE"/>
    <property type="match status" value="1"/>
</dbReference>
<dbReference type="EMBL" id="CCCS020000057">
    <property type="protein sequence ID" value="CDQ11854.1"/>
    <property type="molecule type" value="Genomic_DNA"/>
</dbReference>
<evidence type="ECO:0000313" key="4">
    <source>
        <dbReference type="EMBL" id="SMH65410.1"/>
    </source>
</evidence>
<feature type="domain" description="Phosphoribosyltransferase" evidence="1">
    <location>
        <begin position="49"/>
        <end position="168"/>
    </location>
</feature>
<keyword evidence="2" id="KW-0808">Transferase</keyword>
<accession>A0A060UZH1</accession>
<dbReference type="GO" id="GO:0003999">
    <property type="term" value="F:adenine phosphoribosyltransferase activity"/>
    <property type="evidence" value="ECO:0007669"/>
    <property type="project" value="UniProtKB-EC"/>
</dbReference>
<dbReference type="PANTHER" id="PTHR43218">
    <property type="entry name" value="PHOSPHORIBOSYLTRANSFERASE-RELATED"/>
    <property type="match status" value="1"/>
</dbReference>
<name>A0A060UZH1_9PROT</name>
<gene>
    <name evidence="4" type="ORF">AFERRI_20192</name>
    <name evidence="2" type="ORF">AFERRI_600080</name>
    <name evidence="3" type="ORF">H2515_04575</name>
</gene>
<evidence type="ECO:0000313" key="3">
    <source>
        <dbReference type="EMBL" id="QQD73553.1"/>
    </source>
</evidence>